<dbReference type="GO" id="GO:0005634">
    <property type="term" value="C:nucleus"/>
    <property type="evidence" value="ECO:0007669"/>
    <property type="project" value="UniProtKB-SubCell"/>
</dbReference>
<comment type="caution">
    <text evidence="7">The sequence shown here is derived from an EMBL/GenBank/DDBJ whole genome shotgun (WGS) entry which is preliminary data.</text>
</comment>
<comment type="subcellular location">
    <subcellularLocation>
        <location evidence="1">Nucleus</location>
    </subcellularLocation>
</comment>
<dbReference type="Pfam" id="PF00319">
    <property type="entry name" value="SRF-TF"/>
    <property type="match status" value="1"/>
</dbReference>
<keyword evidence="3" id="KW-0238">DNA-binding</keyword>
<organism evidence="7 8">
    <name type="scientific">Lithospermum erythrorhizon</name>
    <name type="common">Purple gromwell</name>
    <name type="synonym">Lithospermum officinale var. erythrorhizon</name>
    <dbReference type="NCBI Taxonomy" id="34254"/>
    <lineage>
        <taxon>Eukaryota</taxon>
        <taxon>Viridiplantae</taxon>
        <taxon>Streptophyta</taxon>
        <taxon>Embryophyta</taxon>
        <taxon>Tracheophyta</taxon>
        <taxon>Spermatophyta</taxon>
        <taxon>Magnoliopsida</taxon>
        <taxon>eudicotyledons</taxon>
        <taxon>Gunneridae</taxon>
        <taxon>Pentapetalae</taxon>
        <taxon>asterids</taxon>
        <taxon>lamiids</taxon>
        <taxon>Boraginales</taxon>
        <taxon>Boraginaceae</taxon>
        <taxon>Boraginoideae</taxon>
        <taxon>Lithospermeae</taxon>
        <taxon>Lithospermum</taxon>
    </lineage>
</organism>
<keyword evidence="2" id="KW-0805">Transcription regulation</keyword>
<evidence type="ECO:0000256" key="4">
    <source>
        <dbReference type="ARBA" id="ARBA00023163"/>
    </source>
</evidence>
<keyword evidence="4" id="KW-0804">Transcription</keyword>
<dbReference type="GO" id="GO:0000981">
    <property type="term" value="F:DNA-binding transcription factor activity, RNA polymerase II-specific"/>
    <property type="evidence" value="ECO:0007669"/>
    <property type="project" value="TreeGrafter"/>
</dbReference>
<dbReference type="SUPFAM" id="SSF55455">
    <property type="entry name" value="SRF-like"/>
    <property type="match status" value="1"/>
</dbReference>
<sequence length="188" mass="21135">MGRMPKGRKKTSQTKIDNQSNLQVTFSKRRMGLFKKANELAIICGAEATFIVFSPAGNVYSFSHPSIDVVVNKYLDHDGDSNITNILPNPSNSSDLLEITKEIAKTKNLWDESNKKGKQFDNRDSKNPIPWDVTKTDGLSLEHVEKLAEKMEKFCHDMMVVKAKQISLATLKDNEGTTTNPTSYAFDY</sequence>
<dbReference type="GO" id="GO:0046983">
    <property type="term" value="F:protein dimerization activity"/>
    <property type="evidence" value="ECO:0007669"/>
    <property type="project" value="InterPro"/>
</dbReference>
<evidence type="ECO:0000256" key="5">
    <source>
        <dbReference type="ARBA" id="ARBA00023242"/>
    </source>
</evidence>
<dbReference type="AlphaFoldDB" id="A0AAV3RQJ1"/>
<dbReference type="PRINTS" id="PR00404">
    <property type="entry name" value="MADSDOMAIN"/>
</dbReference>
<evidence type="ECO:0000313" key="7">
    <source>
        <dbReference type="EMBL" id="GAA0183254.1"/>
    </source>
</evidence>
<dbReference type="PANTHER" id="PTHR11945">
    <property type="entry name" value="MADS BOX PROTEIN"/>
    <property type="match status" value="1"/>
</dbReference>
<proteinExistence type="predicted"/>
<dbReference type="GO" id="GO:0000978">
    <property type="term" value="F:RNA polymerase II cis-regulatory region sequence-specific DNA binding"/>
    <property type="evidence" value="ECO:0007669"/>
    <property type="project" value="TreeGrafter"/>
</dbReference>
<dbReference type="Proteomes" id="UP001454036">
    <property type="component" value="Unassembled WGS sequence"/>
</dbReference>
<name>A0AAV3RQJ1_LITER</name>
<dbReference type="InterPro" id="IPR002100">
    <property type="entry name" value="TF_MADSbox"/>
</dbReference>
<protein>
    <recommendedName>
        <fullName evidence="6">MADS-box domain-containing protein</fullName>
    </recommendedName>
</protein>
<keyword evidence="8" id="KW-1185">Reference proteome</keyword>
<dbReference type="Gene3D" id="3.40.1810.10">
    <property type="entry name" value="Transcription factor, MADS-box"/>
    <property type="match status" value="1"/>
</dbReference>
<feature type="domain" description="MADS-box" evidence="6">
    <location>
        <begin position="6"/>
        <end position="66"/>
    </location>
</feature>
<keyword evidence="5" id="KW-0539">Nucleus</keyword>
<reference evidence="7 8" key="1">
    <citation type="submission" date="2024-01" db="EMBL/GenBank/DDBJ databases">
        <title>The complete chloroplast genome sequence of Lithospermum erythrorhizon: insights into the phylogenetic relationship among Boraginaceae species and the maternal lineages of purple gromwells.</title>
        <authorList>
            <person name="Okada T."/>
            <person name="Watanabe K."/>
        </authorList>
    </citation>
    <scope>NUCLEOTIDE SEQUENCE [LARGE SCALE GENOMIC DNA]</scope>
</reference>
<evidence type="ECO:0000256" key="3">
    <source>
        <dbReference type="ARBA" id="ARBA00023125"/>
    </source>
</evidence>
<gene>
    <name evidence="7" type="ORF">LIER_42366</name>
</gene>
<dbReference type="PANTHER" id="PTHR11945:SF776">
    <property type="entry name" value="AGAMOUS-LIKE 50-RELATED"/>
    <property type="match status" value="1"/>
</dbReference>
<evidence type="ECO:0000256" key="1">
    <source>
        <dbReference type="ARBA" id="ARBA00004123"/>
    </source>
</evidence>
<dbReference type="EMBL" id="BAABME010029142">
    <property type="protein sequence ID" value="GAA0183254.1"/>
    <property type="molecule type" value="Genomic_DNA"/>
</dbReference>
<dbReference type="InterPro" id="IPR036879">
    <property type="entry name" value="TF_MADSbox_sf"/>
</dbReference>
<evidence type="ECO:0000313" key="8">
    <source>
        <dbReference type="Proteomes" id="UP001454036"/>
    </source>
</evidence>
<dbReference type="SMART" id="SM00432">
    <property type="entry name" value="MADS"/>
    <property type="match status" value="1"/>
</dbReference>
<accession>A0AAV3RQJ1</accession>
<dbReference type="FunFam" id="3.40.1810.10:FF:000006">
    <property type="entry name" value="Agamous-like MADS-box protein AGL62"/>
    <property type="match status" value="1"/>
</dbReference>
<evidence type="ECO:0000259" key="6">
    <source>
        <dbReference type="PROSITE" id="PS50066"/>
    </source>
</evidence>
<dbReference type="PROSITE" id="PS50066">
    <property type="entry name" value="MADS_BOX_2"/>
    <property type="match status" value="1"/>
</dbReference>
<evidence type="ECO:0000256" key="2">
    <source>
        <dbReference type="ARBA" id="ARBA00023015"/>
    </source>
</evidence>